<reference evidence="1" key="2">
    <citation type="journal article" date="2023" name="IMA Fungus">
        <title>Comparative genomic study of the Penicillium genus elucidates a diverse pangenome and 15 lateral gene transfer events.</title>
        <authorList>
            <person name="Petersen C."/>
            <person name="Sorensen T."/>
            <person name="Nielsen M.R."/>
            <person name="Sondergaard T.E."/>
            <person name="Sorensen J.L."/>
            <person name="Fitzpatrick D.A."/>
            <person name="Frisvad J.C."/>
            <person name="Nielsen K.L."/>
        </authorList>
    </citation>
    <scope>NUCLEOTIDE SEQUENCE</scope>
    <source>
        <strain evidence="1">IBT 30761</strain>
    </source>
</reference>
<proteinExistence type="predicted"/>
<comment type="caution">
    <text evidence="1">The sequence shown here is derived from an EMBL/GenBank/DDBJ whole genome shotgun (WGS) entry which is preliminary data.</text>
</comment>
<sequence length="217" mass="23935">MGIQHSSRALQKKLLTKMTAIKSEPISDLITIDNQYLDRVTARRTIISKYDKTVHGCLKGGESAVYELYSFLLTHFLPSRFPDLFTLTEKAFHNKVTGKSFPTSPPQDPELCLRILAETIEEDIFLLKETKTTHICLAFACCFPTGFDPSAKLGLDLKGIHGPVPGYEKIGPNIKAEGTGPDLADAIEGLQKGNAPGMFKYKSAIRWGKSVAGYLRS</sequence>
<name>A0A9W9G2J5_9EURO</name>
<reference evidence="1" key="1">
    <citation type="submission" date="2022-11" db="EMBL/GenBank/DDBJ databases">
        <authorList>
            <person name="Petersen C."/>
        </authorList>
    </citation>
    <scope>NUCLEOTIDE SEQUENCE</scope>
    <source>
        <strain evidence="1">IBT 30761</strain>
    </source>
</reference>
<dbReference type="EMBL" id="JAPQKI010000002">
    <property type="protein sequence ID" value="KAJ5110949.1"/>
    <property type="molecule type" value="Genomic_DNA"/>
</dbReference>
<gene>
    <name evidence="1" type="ORF">N7532_001484</name>
</gene>
<evidence type="ECO:0000313" key="1">
    <source>
        <dbReference type="EMBL" id="KAJ5110949.1"/>
    </source>
</evidence>
<dbReference type="RefSeq" id="XP_056479019.1">
    <property type="nucleotide sequence ID" value="XM_056613978.1"/>
</dbReference>
<dbReference type="GeneID" id="81352957"/>
<dbReference type="Pfam" id="PF11927">
    <property type="entry name" value="HODM_asu-like"/>
    <property type="match status" value="1"/>
</dbReference>
<dbReference type="AlphaFoldDB" id="A0A9W9G2J5"/>
<dbReference type="OrthoDB" id="5043642at2759"/>
<protein>
    <submittedName>
        <fullName evidence="1">Uncharacterized protein</fullName>
    </submittedName>
</protein>
<dbReference type="InterPro" id="IPR021848">
    <property type="entry name" value="HODM_asu-like"/>
</dbReference>
<accession>A0A9W9G2J5</accession>
<keyword evidence="2" id="KW-1185">Reference proteome</keyword>
<evidence type="ECO:0000313" key="2">
    <source>
        <dbReference type="Proteomes" id="UP001149074"/>
    </source>
</evidence>
<dbReference type="Proteomes" id="UP001149074">
    <property type="component" value="Unassembled WGS sequence"/>
</dbReference>
<organism evidence="1 2">
    <name type="scientific">Penicillium argentinense</name>
    <dbReference type="NCBI Taxonomy" id="1131581"/>
    <lineage>
        <taxon>Eukaryota</taxon>
        <taxon>Fungi</taxon>
        <taxon>Dikarya</taxon>
        <taxon>Ascomycota</taxon>
        <taxon>Pezizomycotina</taxon>
        <taxon>Eurotiomycetes</taxon>
        <taxon>Eurotiomycetidae</taxon>
        <taxon>Eurotiales</taxon>
        <taxon>Aspergillaceae</taxon>
        <taxon>Penicillium</taxon>
    </lineage>
</organism>